<dbReference type="EMBL" id="AP018165">
    <property type="protein sequence ID" value="BAX97371.1"/>
    <property type="molecule type" value="Genomic_DNA"/>
</dbReference>
<feature type="compositionally biased region" description="Low complexity" evidence="4">
    <location>
        <begin position="1638"/>
        <end position="1653"/>
    </location>
</feature>
<dbReference type="PROSITE" id="PS00455">
    <property type="entry name" value="AMP_BINDING"/>
    <property type="match status" value="1"/>
</dbReference>
<dbReference type="Pfam" id="PF00550">
    <property type="entry name" value="PP-binding"/>
    <property type="match status" value="2"/>
</dbReference>
<dbReference type="SUPFAM" id="SSF47336">
    <property type="entry name" value="ACP-like"/>
    <property type="match status" value="2"/>
</dbReference>
<feature type="region of interest" description="Disordered" evidence="4">
    <location>
        <begin position="1633"/>
        <end position="1653"/>
    </location>
</feature>
<protein>
    <submittedName>
        <fullName evidence="6">Putative peptide synthetase MbtE</fullName>
    </submittedName>
</protein>
<dbReference type="GO" id="GO:0072330">
    <property type="term" value="P:monocarboxylic acid biosynthetic process"/>
    <property type="evidence" value="ECO:0007669"/>
    <property type="project" value="UniProtKB-ARBA"/>
</dbReference>
<dbReference type="PROSITE" id="PS00012">
    <property type="entry name" value="PHOSPHOPANTETHEINE"/>
    <property type="match status" value="2"/>
</dbReference>
<dbReference type="PANTHER" id="PTHR45527">
    <property type="entry name" value="NONRIBOSOMAL PEPTIDE SYNTHETASE"/>
    <property type="match status" value="1"/>
</dbReference>
<dbReference type="PANTHER" id="PTHR45527:SF1">
    <property type="entry name" value="FATTY ACID SYNTHASE"/>
    <property type="match status" value="1"/>
</dbReference>
<name>A0A1Z4EWQ1_9MYCO</name>
<dbReference type="GO" id="GO:0008610">
    <property type="term" value="P:lipid biosynthetic process"/>
    <property type="evidence" value="ECO:0007669"/>
    <property type="project" value="UniProtKB-ARBA"/>
</dbReference>
<dbReference type="GO" id="GO:0003824">
    <property type="term" value="F:catalytic activity"/>
    <property type="evidence" value="ECO:0007669"/>
    <property type="project" value="InterPro"/>
</dbReference>
<dbReference type="InterPro" id="IPR029058">
    <property type="entry name" value="AB_hydrolase_fold"/>
</dbReference>
<dbReference type="NCBIfam" id="TIGR01733">
    <property type="entry name" value="AA-adenyl-dom"/>
    <property type="match status" value="1"/>
</dbReference>
<dbReference type="UniPathway" id="UPA00011"/>
<reference evidence="7" key="1">
    <citation type="journal article" date="2017" name="Genome Announc.">
        <title>Complete Genome Sequence of Mycobacterium stephanolepidis.</title>
        <authorList>
            <person name="Fukano H."/>
            <person name="Yoshida M."/>
            <person name="Katayama Y."/>
            <person name="Omatsu T."/>
            <person name="Mizutani T."/>
            <person name="Kurata O."/>
            <person name="Wada S."/>
            <person name="Hoshino Y."/>
        </authorList>
    </citation>
    <scope>NUCLEOTIDE SEQUENCE [LARGE SCALE GENOMIC DNA]</scope>
    <source>
        <strain evidence="7">NJB0901</strain>
    </source>
</reference>
<dbReference type="InterPro" id="IPR045851">
    <property type="entry name" value="AMP-bd_C_sf"/>
</dbReference>
<sequence>MNAMDRRRELLRKRLADSGVSTQAADAHPRVQAGERRPLAPGQRRMWFVQTKDSADTTLNVCVAHRLEGALIESRLRDAFAAVIDRHDILRTTYGRDSAGEPYQVFADGVELPWRTVDLSGIPADQRDAEVQALVNGECGRPFDLTSELPLRITLVRFNDREFLLVLVVHHVCWDDSSWEVFFGELNSHYDGHQLQGQAPQFAVVGMSSELPSDADFEYWRNTLTPLPEPLELPGQATVEASRAALRHKVTLPESVVSQVEGFAREHAASPFMVFLAGFGALVHRYTAAQDFLVAIPVTERKANAENVIGYFGNTLLLRTTVEAEDTFASYVASVRDVCLGAFRHQEVGIDRVVREINPSRAAGRDGLEALVSLGFSMRSDSSGYQLEGVRATALELGADSAQLPLSMAIIAEPSGTMVELEYQADAVPDWLIAQLLTHFERLLDGGTANPHTTLSQLDLFGEDEQAVLLAHSRGSVVPVEATTIVEVLETACVASPDTIALASDAIEMTYRELHGRANRLARWLIGQGVGTEDVVALRMTTSVEFIVAMFAVLKAGAAYMPIDPGLPEDRIEYLISDANPHVAFGMPEIVAAEREAEGLADTVITDSERVRPLRPDNLAYIIYTSGSTGQPKGVAVSHRAIAEHIVSFTAEWSMTAQDRMLQSTSVSFDASLADILCPLSLGARIVIPRANPFSDIGYVADLVQRQGVTVLHMVPSLLRSVMLLPEASQLRGLRHVPVGGEALPGEVADKFATVFNAELRNHYGPTEAVVCSTYMPVDGPQGTSVVPIGRPNRNVYAYVLDEQLSLVPAGVAGELYLGGTQLARGYLGRASLSAARFVADPFGSGGRLYRTGDLVRRNVSGELEFIGRVDEQVKVRGYRIELGEVEAVIAADDRVGHCVVAVMEDPQIGPMLVAYVVPPDVDGATANVDVDLLRSRAQEKLPAYMVPTAFVVIPSIPLTTSGKLDKRALPVPDPMSGRGFRAPQTPTERRMCAIFAHLFGRDAISADDSFFELGGHSLLAARLVAQIRAQFGIELTVRAVFDTPTPEGLAAELVEHFREEFEIELDELDLDDEEMSDIAPRDGRPDLVQAVRPELLPLSSSQLSVWFECQMEGMTDFGNMPLVLRFGGPLDDGLLERAINDVVARHEALRTNFRVHEGAPHQVVHESVQVSLPLMDARPDELTGALNGLRHYVFDLESEPLIRPTLVRVDEHDHVLSIIVHHLVSDHSSFAVFVDDLIVAYRARLAGEAPQWDVLPIQYADYVLWQYEAFAEGSDFAEAETKYWREQLAGVPGQIAVAHDRERPRVLGKSSTVHTFTLSQERRAAITRLAEQSGATEFIVYQAATATMLHLLGGGSDIVIGSPVASRVHPATANLIGLFANMVALRNEFSDNPTLRTVLSRSRDAVLNAQAHQELPFERLVEAINPPRSRSWNPLFQTMINFRAADWALSGRDLTGSGETSVVPLPTELDVSFLDLNLGLNVTAEGGLDLWMVVNSDLYEPDTAPLIASAFVNALDLFVSQQDSSVSEIALLSQDDMERLLTPPAPAVEQPAEPRSAGTQETVSALIVILEELLEIDDVQPEDNFFALGGDSIISIQWSTRAAEQGYAMTPQMIFECPSISELAGAVDNAIAQPGDAEPTPESEASAPMSASGLSADALAALTASWQEQS</sequence>
<dbReference type="FunFam" id="3.40.50.12780:FF:000012">
    <property type="entry name" value="Non-ribosomal peptide synthetase"/>
    <property type="match status" value="1"/>
</dbReference>
<feature type="region of interest" description="Disordered" evidence="4">
    <location>
        <begin position="18"/>
        <end position="39"/>
    </location>
</feature>
<dbReference type="CDD" id="cd05930">
    <property type="entry name" value="A_NRPS"/>
    <property type="match status" value="1"/>
</dbReference>
<dbReference type="InterPro" id="IPR020806">
    <property type="entry name" value="PKS_PP-bd"/>
</dbReference>
<dbReference type="SUPFAM" id="SSF52777">
    <property type="entry name" value="CoA-dependent acyltransferases"/>
    <property type="match status" value="4"/>
</dbReference>
<dbReference type="PROSITE" id="PS50075">
    <property type="entry name" value="CARRIER"/>
    <property type="match status" value="2"/>
</dbReference>
<evidence type="ECO:0000256" key="4">
    <source>
        <dbReference type="SAM" id="MobiDB-lite"/>
    </source>
</evidence>
<dbReference type="InterPro" id="IPR006162">
    <property type="entry name" value="Ppantetheine_attach_site"/>
</dbReference>
<keyword evidence="2" id="KW-0596">Phosphopantetheine</keyword>
<gene>
    <name evidence="6" type="ORF">MSTE_02056</name>
</gene>
<dbReference type="Gene3D" id="3.30.559.10">
    <property type="entry name" value="Chloramphenicol acetyltransferase-like domain"/>
    <property type="match status" value="2"/>
</dbReference>
<dbReference type="SMART" id="SM01294">
    <property type="entry name" value="PKS_PP_betabranch"/>
    <property type="match status" value="1"/>
</dbReference>
<feature type="domain" description="Carrier" evidence="5">
    <location>
        <begin position="1558"/>
        <end position="1632"/>
    </location>
</feature>
<proteinExistence type="predicted"/>
<dbReference type="InterPro" id="IPR025110">
    <property type="entry name" value="AMP-bd_C"/>
</dbReference>
<accession>A0A1Z4EWQ1</accession>
<dbReference type="Proteomes" id="UP000217954">
    <property type="component" value="Chromosome"/>
</dbReference>
<evidence type="ECO:0000313" key="6">
    <source>
        <dbReference type="EMBL" id="BAX97371.1"/>
    </source>
</evidence>
<comment type="cofactor">
    <cofactor evidence="1">
        <name>pantetheine 4'-phosphate</name>
        <dbReference type="ChEBI" id="CHEBI:47942"/>
    </cofactor>
</comment>
<dbReference type="InterPro" id="IPR001242">
    <property type="entry name" value="Condensation_dom"/>
</dbReference>
<dbReference type="InterPro" id="IPR010071">
    <property type="entry name" value="AA_adenyl_dom"/>
</dbReference>
<dbReference type="Gene3D" id="3.40.50.1820">
    <property type="entry name" value="alpha/beta hydrolase"/>
    <property type="match status" value="1"/>
</dbReference>
<keyword evidence="7" id="KW-1185">Reference proteome</keyword>
<evidence type="ECO:0000313" key="7">
    <source>
        <dbReference type="Proteomes" id="UP000217954"/>
    </source>
</evidence>
<dbReference type="SUPFAM" id="SSF56801">
    <property type="entry name" value="Acetyl-CoA synthetase-like"/>
    <property type="match status" value="1"/>
</dbReference>
<dbReference type="Pfam" id="PF13193">
    <property type="entry name" value="AMP-binding_C"/>
    <property type="match status" value="1"/>
</dbReference>
<dbReference type="InterPro" id="IPR020845">
    <property type="entry name" value="AMP-binding_CS"/>
</dbReference>
<dbReference type="FunFam" id="1.10.1200.10:FF:000016">
    <property type="entry name" value="Non-ribosomal peptide synthase"/>
    <property type="match status" value="1"/>
</dbReference>
<dbReference type="Gene3D" id="2.30.38.10">
    <property type="entry name" value="Luciferase, Domain 3"/>
    <property type="match status" value="1"/>
</dbReference>
<reference evidence="6 7" key="2">
    <citation type="journal article" date="2017" name="Int. J. Syst. Evol. Microbiol.">
        <title>Mycobacterium stephanolepidis sp. nov., a rapidly growing species related to Mycobacterium chelonae, isolated from marine teleost fish, Stephanolepis cirrhifer.</title>
        <authorList>
            <person name="Fukano H."/>
            <person name="Wada S."/>
            <person name="Kurata O."/>
            <person name="Katayama K."/>
            <person name="Fujiwara N."/>
            <person name="Hoshino Y."/>
        </authorList>
    </citation>
    <scope>NUCLEOTIDE SEQUENCE [LARGE SCALE GENOMIC DNA]</scope>
    <source>
        <strain evidence="6 7">NJB0901</strain>
    </source>
</reference>
<keyword evidence="3" id="KW-0597">Phosphoprotein</keyword>
<dbReference type="GO" id="GO:0005829">
    <property type="term" value="C:cytosol"/>
    <property type="evidence" value="ECO:0007669"/>
    <property type="project" value="TreeGrafter"/>
</dbReference>
<dbReference type="SMART" id="SM00823">
    <property type="entry name" value="PKS_PP"/>
    <property type="match status" value="2"/>
</dbReference>
<dbReference type="GO" id="GO:0031177">
    <property type="term" value="F:phosphopantetheine binding"/>
    <property type="evidence" value="ECO:0007669"/>
    <property type="project" value="InterPro"/>
</dbReference>
<dbReference type="Pfam" id="PF00501">
    <property type="entry name" value="AMP-binding"/>
    <property type="match status" value="1"/>
</dbReference>
<dbReference type="Gene3D" id="3.40.50.980">
    <property type="match status" value="2"/>
</dbReference>
<evidence type="ECO:0000259" key="5">
    <source>
        <dbReference type="PROSITE" id="PS50075"/>
    </source>
</evidence>
<dbReference type="GO" id="GO:0043041">
    <property type="term" value="P:amino acid activation for nonribosomal peptide biosynthetic process"/>
    <property type="evidence" value="ECO:0007669"/>
    <property type="project" value="TreeGrafter"/>
</dbReference>
<feature type="domain" description="Carrier" evidence="5">
    <location>
        <begin position="983"/>
        <end position="1058"/>
    </location>
</feature>
<dbReference type="Gene3D" id="3.30.300.30">
    <property type="match status" value="1"/>
</dbReference>
<dbReference type="InterPro" id="IPR023213">
    <property type="entry name" value="CAT-like_dom_sf"/>
</dbReference>
<organism evidence="6 7">
    <name type="scientific">[Mycobacterium] stephanolepidis</name>
    <dbReference type="NCBI Taxonomy" id="1520670"/>
    <lineage>
        <taxon>Bacteria</taxon>
        <taxon>Bacillati</taxon>
        <taxon>Actinomycetota</taxon>
        <taxon>Actinomycetes</taxon>
        <taxon>Mycobacteriales</taxon>
        <taxon>Mycobacteriaceae</taxon>
        <taxon>Mycobacteroides</taxon>
    </lineage>
</organism>
<dbReference type="FunFam" id="3.40.50.980:FF:000001">
    <property type="entry name" value="Non-ribosomal peptide synthetase"/>
    <property type="match status" value="1"/>
</dbReference>
<evidence type="ECO:0000256" key="3">
    <source>
        <dbReference type="ARBA" id="ARBA00022553"/>
    </source>
</evidence>
<evidence type="ECO:0000256" key="2">
    <source>
        <dbReference type="ARBA" id="ARBA00022450"/>
    </source>
</evidence>
<dbReference type="InterPro" id="IPR036736">
    <property type="entry name" value="ACP-like_sf"/>
</dbReference>
<dbReference type="CDD" id="cd19531">
    <property type="entry name" value="LCL_NRPS-like"/>
    <property type="match status" value="2"/>
</dbReference>
<dbReference type="InterPro" id="IPR000873">
    <property type="entry name" value="AMP-dep_synth/lig_dom"/>
</dbReference>
<dbReference type="Pfam" id="PF00668">
    <property type="entry name" value="Condensation"/>
    <property type="match status" value="2"/>
</dbReference>
<dbReference type="Gene3D" id="1.10.1200.10">
    <property type="entry name" value="ACP-like"/>
    <property type="match status" value="1"/>
</dbReference>
<dbReference type="InterPro" id="IPR009081">
    <property type="entry name" value="PP-bd_ACP"/>
</dbReference>
<evidence type="ECO:0000256" key="1">
    <source>
        <dbReference type="ARBA" id="ARBA00001957"/>
    </source>
</evidence>
<dbReference type="GO" id="GO:0044550">
    <property type="term" value="P:secondary metabolite biosynthetic process"/>
    <property type="evidence" value="ECO:0007669"/>
    <property type="project" value="TreeGrafter"/>
</dbReference>
<dbReference type="Gene3D" id="3.30.559.30">
    <property type="entry name" value="Nonribosomal peptide synthetase, condensation domain"/>
    <property type="match status" value="2"/>
</dbReference>
<feature type="compositionally biased region" description="Basic and acidic residues" evidence="4">
    <location>
        <begin position="27"/>
        <end position="38"/>
    </location>
</feature>
<dbReference type="KEGG" id="mste:MSTE_02056"/>